<dbReference type="Proteomes" id="UP000024635">
    <property type="component" value="Unassembled WGS sequence"/>
</dbReference>
<reference evidence="2" key="1">
    <citation type="journal article" date="2015" name="Nat. Genet.">
        <title>The genome and transcriptome of the zoonotic hookworm Ancylostoma ceylanicum identify infection-specific gene families.</title>
        <authorList>
            <person name="Schwarz E.M."/>
            <person name="Hu Y."/>
            <person name="Antoshechkin I."/>
            <person name="Miller M.M."/>
            <person name="Sternberg P.W."/>
            <person name="Aroian R.V."/>
        </authorList>
    </citation>
    <scope>NUCLEOTIDE SEQUENCE</scope>
    <source>
        <strain evidence="2">HY135</strain>
    </source>
</reference>
<proteinExistence type="predicted"/>
<dbReference type="EMBL" id="JARK01001343">
    <property type="protein sequence ID" value="EYC28756.1"/>
    <property type="molecule type" value="Genomic_DNA"/>
</dbReference>
<sequence>MKTSVRAASKFWEECVAGAEDKKEVRRREKRHSECGALSFRREGSASSSNIKTTPTSKMCSYTALIASSTIKSLQQTTSIK</sequence>
<gene>
    <name evidence="1" type="primary">Acey_s0007.g3403</name>
    <name evidence="1" type="ORF">Y032_0007g3403</name>
</gene>
<organism evidence="1 2">
    <name type="scientific">Ancylostoma ceylanicum</name>
    <dbReference type="NCBI Taxonomy" id="53326"/>
    <lineage>
        <taxon>Eukaryota</taxon>
        <taxon>Metazoa</taxon>
        <taxon>Ecdysozoa</taxon>
        <taxon>Nematoda</taxon>
        <taxon>Chromadorea</taxon>
        <taxon>Rhabditida</taxon>
        <taxon>Rhabditina</taxon>
        <taxon>Rhabditomorpha</taxon>
        <taxon>Strongyloidea</taxon>
        <taxon>Ancylostomatidae</taxon>
        <taxon>Ancylostomatinae</taxon>
        <taxon>Ancylostoma</taxon>
    </lineage>
</organism>
<comment type="caution">
    <text evidence="1">The sequence shown here is derived from an EMBL/GenBank/DDBJ whole genome shotgun (WGS) entry which is preliminary data.</text>
</comment>
<evidence type="ECO:0000313" key="1">
    <source>
        <dbReference type="EMBL" id="EYC28756.1"/>
    </source>
</evidence>
<accession>A0A016VN58</accession>
<evidence type="ECO:0000313" key="2">
    <source>
        <dbReference type="Proteomes" id="UP000024635"/>
    </source>
</evidence>
<protein>
    <submittedName>
        <fullName evidence="1">Uncharacterized protein</fullName>
    </submittedName>
</protein>
<keyword evidence="2" id="KW-1185">Reference proteome</keyword>
<dbReference type="AlphaFoldDB" id="A0A016VN58"/>
<name>A0A016VN58_9BILA</name>